<evidence type="ECO:0000259" key="12">
    <source>
        <dbReference type="Pfam" id="PF00583"/>
    </source>
</evidence>
<dbReference type="InterPro" id="IPR000182">
    <property type="entry name" value="GNAT_dom"/>
</dbReference>
<dbReference type="Proteomes" id="UP000716291">
    <property type="component" value="Unassembled WGS sequence"/>
</dbReference>
<sequence length="195" mass="22406">MPISEFDPDSLIAKVNEEPCLVNFLDTPITYKHLNLDVTVDYYSGNDLPPHLCDWTFNLVKSNLYDMYNNSKEGWSDEGKKREMLAPEARYLIARSSADPNDLKGFLLFQMVQEETMDDDVMANCAYCYEVQLTTNARNQGLGEFLMNLLSCIGSYWKMDKVMLTVFKANKDAFRFYVEKLGLVQYIGAKEASKH</sequence>
<evidence type="ECO:0000256" key="7">
    <source>
        <dbReference type="ARBA" id="ARBA00022679"/>
    </source>
</evidence>
<dbReference type="GO" id="GO:1990189">
    <property type="term" value="F:protein N-terminal-serine acetyltransferase activity"/>
    <property type="evidence" value="ECO:0007669"/>
    <property type="project" value="UniProtKB-EC"/>
</dbReference>
<dbReference type="PANTHER" id="PTHR20531:SF1">
    <property type="entry name" value="N-ALPHA-ACETYLTRANSFERASE 40"/>
    <property type="match status" value="1"/>
</dbReference>
<dbReference type="EMBL" id="JAANQT010000166">
    <property type="protein sequence ID" value="KAG1313753.1"/>
    <property type="molecule type" value="Genomic_DNA"/>
</dbReference>
<evidence type="ECO:0000256" key="8">
    <source>
        <dbReference type="ARBA" id="ARBA00023242"/>
    </source>
</evidence>
<comment type="subcellular location">
    <subcellularLocation>
        <location evidence="2">Cytoplasm</location>
    </subcellularLocation>
    <subcellularLocation>
        <location evidence="1">Nucleus</location>
    </subcellularLocation>
</comment>
<comment type="catalytic activity">
    <reaction evidence="11">
        <text>N-terminal L-seryl-[histone H4] + acetyl-CoA = N-terminal N(alpha)-acetyl-L-seryl-[histone H4] + CoA + H(+)</text>
        <dbReference type="Rhea" id="RHEA:50596"/>
        <dbReference type="Rhea" id="RHEA-COMP:12740"/>
        <dbReference type="Rhea" id="RHEA-COMP:12743"/>
        <dbReference type="ChEBI" id="CHEBI:15378"/>
        <dbReference type="ChEBI" id="CHEBI:57287"/>
        <dbReference type="ChEBI" id="CHEBI:57288"/>
        <dbReference type="ChEBI" id="CHEBI:64738"/>
        <dbReference type="ChEBI" id="CHEBI:83690"/>
        <dbReference type="EC" id="2.3.1.257"/>
    </reaction>
</comment>
<dbReference type="SUPFAM" id="SSF55729">
    <property type="entry name" value="Acyl-CoA N-acyltransferases (Nat)"/>
    <property type="match status" value="1"/>
</dbReference>
<dbReference type="PANTHER" id="PTHR20531">
    <property type="entry name" value="N-ALPHA-ACETYLTRANSFERASE 40"/>
    <property type="match status" value="1"/>
</dbReference>
<name>A0A9P6XH45_RHIOR</name>
<evidence type="ECO:0000256" key="6">
    <source>
        <dbReference type="ARBA" id="ARBA00022490"/>
    </source>
</evidence>
<dbReference type="GO" id="GO:0010485">
    <property type="term" value="F:histone H4 acetyltransferase activity"/>
    <property type="evidence" value="ECO:0007669"/>
    <property type="project" value="InterPro"/>
</dbReference>
<reference evidence="13" key="1">
    <citation type="journal article" date="2020" name="Microb. Genom.">
        <title>Genetic diversity of clinical and environmental Mucorales isolates obtained from an investigation of mucormycosis cases among solid organ transplant recipients.</title>
        <authorList>
            <person name="Nguyen M.H."/>
            <person name="Kaul D."/>
            <person name="Muto C."/>
            <person name="Cheng S.J."/>
            <person name="Richter R.A."/>
            <person name="Bruno V.M."/>
            <person name="Liu G."/>
            <person name="Beyhan S."/>
            <person name="Sundermann A.J."/>
            <person name="Mounaud S."/>
            <person name="Pasculle A.W."/>
            <person name="Nierman W.C."/>
            <person name="Driscoll E."/>
            <person name="Cumbie R."/>
            <person name="Clancy C.J."/>
            <person name="Dupont C.L."/>
        </authorList>
    </citation>
    <scope>NUCLEOTIDE SEQUENCE</scope>
    <source>
        <strain evidence="13">GL11</strain>
    </source>
</reference>
<evidence type="ECO:0000256" key="9">
    <source>
        <dbReference type="ARBA" id="ARBA00023315"/>
    </source>
</evidence>
<dbReference type="InterPro" id="IPR039949">
    <property type="entry name" value="NAA40"/>
</dbReference>
<dbReference type="EC" id="2.3.1.257" evidence="4"/>
<dbReference type="InterPro" id="IPR016181">
    <property type="entry name" value="Acyl_CoA_acyltransferase"/>
</dbReference>
<evidence type="ECO:0000256" key="5">
    <source>
        <dbReference type="ARBA" id="ARBA00015043"/>
    </source>
</evidence>
<evidence type="ECO:0000256" key="1">
    <source>
        <dbReference type="ARBA" id="ARBA00004123"/>
    </source>
</evidence>
<proteinExistence type="inferred from homology"/>
<organism evidence="13 14">
    <name type="scientific">Rhizopus oryzae</name>
    <name type="common">Mucormycosis agent</name>
    <name type="synonym">Rhizopus arrhizus var. delemar</name>
    <dbReference type="NCBI Taxonomy" id="64495"/>
    <lineage>
        <taxon>Eukaryota</taxon>
        <taxon>Fungi</taxon>
        <taxon>Fungi incertae sedis</taxon>
        <taxon>Mucoromycota</taxon>
        <taxon>Mucoromycotina</taxon>
        <taxon>Mucoromycetes</taxon>
        <taxon>Mucorales</taxon>
        <taxon>Mucorineae</taxon>
        <taxon>Rhizopodaceae</taxon>
        <taxon>Rhizopus</taxon>
    </lineage>
</organism>
<evidence type="ECO:0000256" key="4">
    <source>
        <dbReference type="ARBA" id="ARBA00012950"/>
    </source>
</evidence>
<dbReference type="AlphaFoldDB" id="A0A9P6XH45"/>
<protein>
    <recommendedName>
        <fullName evidence="5">N-alpha-acetyltransferase 40</fullName>
        <ecNumber evidence="4">2.3.1.257</ecNumber>
    </recommendedName>
</protein>
<comment type="similarity">
    <text evidence="3">Belongs to the acetyltransferase family. NAA40 subfamily.</text>
</comment>
<dbReference type="GO" id="GO:0005634">
    <property type="term" value="C:nucleus"/>
    <property type="evidence" value="ECO:0007669"/>
    <property type="project" value="UniProtKB-SubCell"/>
</dbReference>
<evidence type="ECO:0000256" key="10">
    <source>
        <dbReference type="ARBA" id="ARBA00047821"/>
    </source>
</evidence>
<feature type="domain" description="N-acetyltransferase" evidence="12">
    <location>
        <begin position="65"/>
        <end position="182"/>
    </location>
</feature>
<keyword evidence="8" id="KW-0539">Nucleus</keyword>
<keyword evidence="7" id="KW-0808">Transferase</keyword>
<dbReference type="GO" id="GO:0005737">
    <property type="term" value="C:cytoplasm"/>
    <property type="evidence" value="ECO:0007669"/>
    <property type="project" value="UniProtKB-SubCell"/>
</dbReference>
<keyword evidence="14" id="KW-1185">Reference proteome</keyword>
<dbReference type="Gene3D" id="3.40.630.30">
    <property type="match status" value="1"/>
</dbReference>
<dbReference type="OrthoDB" id="424551at2759"/>
<evidence type="ECO:0000256" key="2">
    <source>
        <dbReference type="ARBA" id="ARBA00004496"/>
    </source>
</evidence>
<evidence type="ECO:0000313" key="13">
    <source>
        <dbReference type="EMBL" id="KAG1313753.1"/>
    </source>
</evidence>
<dbReference type="GO" id="GO:0043998">
    <property type="term" value="F:histone H2A acetyltransferase activity"/>
    <property type="evidence" value="ECO:0007669"/>
    <property type="project" value="InterPro"/>
</dbReference>
<accession>A0A9P6XH45</accession>
<comment type="caution">
    <text evidence="13">The sequence shown here is derived from an EMBL/GenBank/DDBJ whole genome shotgun (WGS) entry which is preliminary data.</text>
</comment>
<keyword evidence="6" id="KW-0963">Cytoplasm</keyword>
<gene>
    <name evidence="13" type="ORF">G6F64_002002</name>
</gene>
<evidence type="ECO:0000256" key="11">
    <source>
        <dbReference type="ARBA" id="ARBA00049524"/>
    </source>
</evidence>
<evidence type="ECO:0000256" key="3">
    <source>
        <dbReference type="ARBA" id="ARBA00008870"/>
    </source>
</evidence>
<comment type="catalytic activity">
    <reaction evidence="10">
        <text>N-terminal L-seryl-[histone H2A] + acetyl-CoA = N-terminal N(alpha)-acetyl-L-seryl-[histone H2A] + CoA + H(+)</text>
        <dbReference type="Rhea" id="RHEA:50600"/>
        <dbReference type="Rhea" id="RHEA-COMP:12742"/>
        <dbReference type="Rhea" id="RHEA-COMP:12744"/>
        <dbReference type="ChEBI" id="CHEBI:15378"/>
        <dbReference type="ChEBI" id="CHEBI:57287"/>
        <dbReference type="ChEBI" id="CHEBI:57288"/>
        <dbReference type="ChEBI" id="CHEBI:64738"/>
        <dbReference type="ChEBI" id="CHEBI:83690"/>
        <dbReference type="EC" id="2.3.1.257"/>
    </reaction>
</comment>
<evidence type="ECO:0000313" key="14">
    <source>
        <dbReference type="Proteomes" id="UP000716291"/>
    </source>
</evidence>
<keyword evidence="9" id="KW-0012">Acyltransferase</keyword>
<dbReference type="Pfam" id="PF00583">
    <property type="entry name" value="Acetyltransf_1"/>
    <property type="match status" value="1"/>
</dbReference>